<evidence type="ECO:0000313" key="2">
    <source>
        <dbReference type="EMBL" id="MFC4701587.1"/>
    </source>
</evidence>
<evidence type="ECO:0000256" key="1">
    <source>
        <dbReference type="SAM" id="Phobius"/>
    </source>
</evidence>
<name>A0ABV9LYJ4_9ALTE</name>
<reference evidence="3" key="1">
    <citation type="journal article" date="2019" name="Int. J. Syst. Evol. Microbiol.">
        <title>The Global Catalogue of Microorganisms (GCM) 10K type strain sequencing project: providing services to taxonomists for standard genome sequencing and annotation.</title>
        <authorList>
            <consortium name="The Broad Institute Genomics Platform"/>
            <consortium name="The Broad Institute Genome Sequencing Center for Infectious Disease"/>
            <person name="Wu L."/>
            <person name="Ma J."/>
        </authorList>
    </citation>
    <scope>NUCLEOTIDE SEQUENCE [LARGE SCALE GENOMIC DNA]</scope>
    <source>
        <strain evidence="3">KACC 12507</strain>
    </source>
</reference>
<dbReference type="EMBL" id="JBHSGU010000019">
    <property type="protein sequence ID" value="MFC4701587.1"/>
    <property type="molecule type" value="Genomic_DNA"/>
</dbReference>
<protein>
    <submittedName>
        <fullName evidence="2">Uncharacterized protein</fullName>
    </submittedName>
</protein>
<feature type="transmembrane region" description="Helical" evidence="1">
    <location>
        <begin position="87"/>
        <end position="105"/>
    </location>
</feature>
<sequence length="109" mass="12196">MSIDARTVFEALESSGKEGIGVITLALETGYSQSDIRRFFKNHKQYCVPLNGETKYKLSQFTETRGSVDKMVAEIEGQKANDRVYRAFGYGLIVGLFIANIGTFVELLF</sequence>
<gene>
    <name evidence="2" type="ORF">ACFO4O_15635</name>
</gene>
<keyword evidence="1" id="KW-0472">Membrane</keyword>
<dbReference type="RefSeq" id="WP_382410208.1">
    <property type="nucleotide sequence ID" value="NZ_JBHSGU010000019.1"/>
</dbReference>
<keyword evidence="1" id="KW-0812">Transmembrane</keyword>
<organism evidence="2 3">
    <name type="scientific">Glaciecola siphonariae</name>
    <dbReference type="NCBI Taxonomy" id="521012"/>
    <lineage>
        <taxon>Bacteria</taxon>
        <taxon>Pseudomonadati</taxon>
        <taxon>Pseudomonadota</taxon>
        <taxon>Gammaproteobacteria</taxon>
        <taxon>Alteromonadales</taxon>
        <taxon>Alteromonadaceae</taxon>
        <taxon>Glaciecola</taxon>
    </lineage>
</organism>
<evidence type="ECO:0000313" key="3">
    <source>
        <dbReference type="Proteomes" id="UP001595897"/>
    </source>
</evidence>
<dbReference type="Proteomes" id="UP001595897">
    <property type="component" value="Unassembled WGS sequence"/>
</dbReference>
<keyword evidence="3" id="KW-1185">Reference proteome</keyword>
<keyword evidence="1" id="KW-1133">Transmembrane helix</keyword>
<comment type="caution">
    <text evidence="2">The sequence shown here is derived from an EMBL/GenBank/DDBJ whole genome shotgun (WGS) entry which is preliminary data.</text>
</comment>
<accession>A0ABV9LYJ4</accession>
<proteinExistence type="predicted"/>